<dbReference type="InterPro" id="IPR036278">
    <property type="entry name" value="Sialidase_sf"/>
</dbReference>
<dbReference type="Gene3D" id="2.120.10.10">
    <property type="match status" value="1"/>
</dbReference>
<dbReference type="RefSeq" id="WP_158947866.1">
    <property type="nucleotide sequence ID" value="NZ_CP046400.1"/>
</dbReference>
<evidence type="ECO:0000313" key="3">
    <source>
        <dbReference type="Proteomes" id="UP000428328"/>
    </source>
</evidence>
<dbReference type="InterPro" id="IPR011040">
    <property type="entry name" value="Sialidase"/>
</dbReference>
<sequence>MPTLTDRADRHVVIDRREGEYLCFPDVVFSDERLIVAYNAAEQHVTPSRRDLLVRASRDLGQTWGDIVRVDVRRSHCPRLNKLPDGSLHMTSSNVFQHFSKDNGQTWDTRKMTGFAHDMLDRVIVLDDGSWLTTGHLHRGTEPHPAIRQAPTEQMVYRSDDQGEHWLTVSVIARERNLVLCEASLVRLPDGRLLALLRENSFIYEPMYACLSEDEGATWSDPIPTPLIGHRPTVGLTSQGLLLVTYRNVAPDMGTCAWLGTPEELLGGFRVQGRHEAPADLALTDEGLRIHNKEDTAPPVRYVLRPLTDPRSATATLEAEVRVDMAGDNGCGLRLGTWWRIFPDRIVPDTEDGGAIPLAPGRFHTLRLDYAHGQVALSVDGEERLAIEVEEDCAETRAILFGAPYPFKDNDVDATWRRVSLSTREPRLQRSYAWSWHAGQGMPDQWALDNILELKNDRHAAAPDFGYSGWAELPDGSFFCAYHHGDGTDPEYSPLFTSHIMGTRFRPADFEPSLGS</sequence>
<keyword evidence="3" id="KW-1185">Reference proteome</keyword>
<dbReference type="KEGG" id="psel:GM415_10335"/>
<reference evidence="2 3" key="1">
    <citation type="submission" date="2019-11" db="EMBL/GenBank/DDBJ databases">
        <authorList>
            <person name="Zheng R.K."/>
            <person name="Sun C.M."/>
        </authorList>
    </citation>
    <scope>NUCLEOTIDE SEQUENCE [LARGE SCALE GENOMIC DNA]</scope>
    <source>
        <strain evidence="2 3">SRB007</strain>
    </source>
</reference>
<dbReference type="CDD" id="cd15482">
    <property type="entry name" value="Sialidase_non-viral"/>
    <property type="match status" value="1"/>
</dbReference>
<organism evidence="2 3">
    <name type="scientific">Pseudodesulfovibrio cashew</name>
    <dbReference type="NCBI Taxonomy" id="2678688"/>
    <lineage>
        <taxon>Bacteria</taxon>
        <taxon>Pseudomonadati</taxon>
        <taxon>Thermodesulfobacteriota</taxon>
        <taxon>Desulfovibrionia</taxon>
        <taxon>Desulfovibrionales</taxon>
        <taxon>Desulfovibrionaceae</taxon>
    </lineage>
</organism>
<evidence type="ECO:0000313" key="2">
    <source>
        <dbReference type="EMBL" id="QGY40505.1"/>
    </source>
</evidence>
<dbReference type="AlphaFoldDB" id="A0A6I6JCH0"/>
<evidence type="ECO:0000259" key="1">
    <source>
        <dbReference type="Pfam" id="PF13088"/>
    </source>
</evidence>
<dbReference type="EMBL" id="CP046400">
    <property type="protein sequence ID" value="QGY40505.1"/>
    <property type="molecule type" value="Genomic_DNA"/>
</dbReference>
<proteinExistence type="predicted"/>
<name>A0A6I6JCH0_9BACT</name>
<feature type="domain" description="Sialidase" evidence="1">
    <location>
        <begin position="95"/>
        <end position="227"/>
    </location>
</feature>
<dbReference type="PANTHER" id="PTHR43752">
    <property type="entry name" value="BNR/ASP-BOX REPEAT FAMILY PROTEIN"/>
    <property type="match status" value="1"/>
</dbReference>
<dbReference type="Pfam" id="PF13088">
    <property type="entry name" value="BNR_2"/>
    <property type="match status" value="1"/>
</dbReference>
<dbReference type="Proteomes" id="UP000428328">
    <property type="component" value="Chromosome"/>
</dbReference>
<gene>
    <name evidence="2" type="ORF">GM415_10335</name>
</gene>
<protein>
    <submittedName>
        <fullName evidence="2">Exo-alpha-sialidase</fullName>
    </submittedName>
</protein>
<dbReference type="PANTHER" id="PTHR43752:SF2">
    <property type="entry name" value="BNR_ASP-BOX REPEAT FAMILY PROTEIN"/>
    <property type="match status" value="1"/>
</dbReference>
<accession>A0A6I6JCH0</accession>
<dbReference type="SUPFAM" id="SSF50939">
    <property type="entry name" value="Sialidases"/>
    <property type="match status" value="1"/>
</dbReference>